<feature type="domain" description="TPM" evidence="2">
    <location>
        <begin position="123"/>
        <end position="204"/>
    </location>
</feature>
<name>A0A941D4D0_9CAUL</name>
<dbReference type="InterPro" id="IPR007621">
    <property type="entry name" value="TPM_dom"/>
</dbReference>
<dbReference type="AlphaFoldDB" id="A0A941D4D0"/>
<keyword evidence="4" id="KW-1185">Reference proteome</keyword>
<dbReference type="Pfam" id="PF04536">
    <property type="entry name" value="TPM_phosphatase"/>
    <property type="match status" value="1"/>
</dbReference>
<dbReference type="Gene3D" id="3.10.310.50">
    <property type="match status" value="1"/>
</dbReference>
<sequence>MLSDADRSRIEAAVTQGELRTRGEIYTVVARESSDYREVPVAWAAIAALAAPALLLAGGIHVSAPEILTGEWSAAQIGAVAEQSVRSALIGALLMQGALFVVVAVLVGMIRPLRRLLTPAGLKRERVRRRAQEQFLAKNLAATRERTGVLIYVSTKERMAELIADEGVASKVDPKVWDAAMAALIAGIKKKKPAEGFEAAIALCADILAEHFPADTADNPNELSDSVVVLP</sequence>
<feature type="transmembrane region" description="Helical" evidence="1">
    <location>
        <begin position="84"/>
        <end position="107"/>
    </location>
</feature>
<keyword evidence="1" id="KW-0812">Transmembrane</keyword>
<keyword evidence="1" id="KW-0472">Membrane</keyword>
<dbReference type="PANTHER" id="PTHR30373:SF8">
    <property type="entry name" value="BLL7265 PROTEIN"/>
    <property type="match status" value="1"/>
</dbReference>
<proteinExistence type="predicted"/>
<evidence type="ECO:0000256" key="1">
    <source>
        <dbReference type="SAM" id="Phobius"/>
    </source>
</evidence>
<evidence type="ECO:0000259" key="2">
    <source>
        <dbReference type="Pfam" id="PF04536"/>
    </source>
</evidence>
<comment type="caution">
    <text evidence="3">The sequence shown here is derived from an EMBL/GenBank/DDBJ whole genome shotgun (WGS) entry which is preliminary data.</text>
</comment>
<evidence type="ECO:0000313" key="3">
    <source>
        <dbReference type="EMBL" id="MBR7621412.1"/>
    </source>
</evidence>
<gene>
    <name evidence="3" type="ORF">JKL49_18615</name>
</gene>
<dbReference type="Proteomes" id="UP000622580">
    <property type="component" value="Unassembled WGS sequence"/>
</dbReference>
<keyword evidence="1" id="KW-1133">Transmembrane helix</keyword>
<accession>A0A941D4D0</accession>
<feature type="transmembrane region" description="Helical" evidence="1">
    <location>
        <begin position="41"/>
        <end position="64"/>
    </location>
</feature>
<organism evidence="3 4">
    <name type="scientific">Phenylobacterium glaciei</name>
    <dbReference type="NCBI Taxonomy" id="2803784"/>
    <lineage>
        <taxon>Bacteria</taxon>
        <taxon>Pseudomonadati</taxon>
        <taxon>Pseudomonadota</taxon>
        <taxon>Alphaproteobacteria</taxon>
        <taxon>Caulobacterales</taxon>
        <taxon>Caulobacteraceae</taxon>
        <taxon>Phenylobacterium</taxon>
    </lineage>
</organism>
<dbReference type="EMBL" id="JAGSGD010000001">
    <property type="protein sequence ID" value="MBR7621412.1"/>
    <property type="molecule type" value="Genomic_DNA"/>
</dbReference>
<evidence type="ECO:0000313" key="4">
    <source>
        <dbReference type="Proteomes" id="UP000622580"/>
    </source>
</evidence>
<dbReference type="PANTHER" id="PTHR30373">
    <property type="entry name" value="UPF0603 PROTEIN YGCG"/>
    <property type="match status" value="1"/>
</dbReference>
<protein>
    <submittedName>
        <fullName evidence="3">TPM domain-containing protein</fullName>
    </submittedName>
</protein>
<reference evidence="3" key="1">
    <citation type="submission" date="2021-04" db="EMBL/GenBank/DDBJ databases">
        <title>Draft genome assembly of strain Phenylobacterium sp. 20VBR1 using MiniION and Illumina platforms.</title>
        <authorList>
            <person name="Thomas F.A."/>
            <person name="Krishnan K.P."/>
            <person name="Sinha R.K."/>
        </authorList>
    </citation>
    <scope>NUCLEOTIDE SEQUENCE</scope>
    <source>
        <strain evidence="3">20VBR1</strain>
    </source>
</reference>
<dbReference type="RefSeq" id="WP_215342559.1">
    <property type="nucleotide sequence ID" value="NZ_JAGSGD010000001.1"/>
</dbReference>